<evidence type="ECO:0000313" key="2">
    <source>
        <dbReference type="Proteomes" id="UP001194468"/>
    </source>
</evidence>
<reference evidence="1" key="2">
    <citation type="journal article" date="2020" name="Nat. Commun.">
        <title>Large-scale genome sequencing of mycorrhizal fungi provides insights into the early evolution of symbiotic traits.</title>
        <authorList>
            <person name="Miyauchi S."/>
            <person name="Kiss E."/>
            <person name="Kuo A."/>
            <person name="Drula E."/>
            <person name="Kohler A."/>
            <person name="Sanchez-Garcia M."/>
            <person name="Morin E."/>
            <person name="Andreopoulos B."/>
            <person name="Barry K.W."/>
            <person name="Bonito G."/>
            <person name="Buee M."/>
            <person name="Carver A."/>
            <person name="Chen C."/>
            <person name="Cichocki N."/>
            <person name="Clum A."/>
            <person name="Culley D."/>
            <person name="Crous P.W."/>
            <person name="Fauchery L."/>
            <person name="Girlanda M."/>
            <person name="Hayes R.D."/>
            <person name="Keri Z."/>
            <person name="LaButti K."/>
            <person name="Lipzen A."/>
            <person name="Lombard V."/>
            <person name="Magnuson J."/>
            <person name="Maillard F."/>
            <person name="Murat C."/>
            <person name="Nolan M."/>
            <person name="Ohm R.A."/>
            <person name="Pangilinan J."/>
            <person name="Pereira M.F."/>
            <person name="Perotto S."/>
            <person name="Peter M."/>
            <person name="Pfister S."/>
            <person name="Riley R."/>
            <person name="Sitrit Y."/>
            <person name="Stielow J.B."/>
            <person name="Szollosi G."/>
            <person name="Zifcakova L."/>
            <person name="Stursova M."/>
            <person name="Spatafora J.W."/>
            <person name="Tedersoo L."/>
            <person name="Vaario L.M."/>
            <person name="Yamada A."/>
            <person name="Yan M."/>
            <person name="Wang P."/>
            <person name="Xu J."/>
            <person name="Bruns T."/>
            <person name="Baldrian P."/>
            <person name="Vilgalys R."/>
            <person name="Dunand C."/>
            <person name="Henrissat B."/>
            <person name="Grigoriev I.V."/>
            <person name="Hibbett D."/>
            <person name="Nagy L.G."/>
            <person name="Martin F.M."/>
        </authorList>
    </citation>
    <scope>NUCLEOTIDE SEQUENCE</scope>
    <source>
        <strain evidence="1">BED1</strain>
    </source>
</reference>
<name>A0AAD4GHB9_BOLED</name>
<dbReference type="Proteomes" id="UP001194468">
    <property type="component" value="Unassembled WGS sequence"/>
</dbReference>
<accession>A0AAD4GHB9</accession>
<dbReference type="EMBL" id="WHUW01000006">
    <property type="protein sequence ID" value="KAF8444450.1"/>
    <property type="molecule type" value="Genomic_DNA"/>
</dbReference>
<organism evidence="1 2">
    <name type="scientific">Boletus edulis BED1</name>
    <dbReference type="NCBI Taxonomy" id="1328754"/>
    <lineage>
        <taxon>Eukaryota</taxon>
        <taxon>Fungi</taxon>
        <taxon>Dikarya</taxon>
        <taxon>Basidiomycota</taxon>
        <taxon>Agaricomycotina</taxon>
        <taxon>Agaricomycetes</taxon>
        <taxon>Agaricomycetidae</taxon>
        <taxon>Boletales</taxon>
        <taxon>Boletineae</taxon>
        <taxon>Boletaceae</taxon>
        <taxon>Boletoideae</taxon>
        <taxon>Boletus</taxon>
    </lineage>
</organism>
<comment type="caution">
    <text evidence="1">The sequence shown here is derived from an EMBL/GenBank/DDBJ whole genome shotgun (WGS) entry which is preliminary data.</text>
</comment>
<sequence>MASGDRDGDKGDRVMEWEWVRLSTIGSVFGNAGQAAYRALELYLDRIADVKQARLNLLTGMTTAQVCNLIGGSLIRKIAHYVPMLTIGDIPWSLLEMCTQVHGMSCYNLPHEALHTSARLEGGSANNLSVGGRHLDGLLCLHLVVEPPNSSRCRSLIVDHNPKVQGVLCLDVGAVEEAYKSEGRMDVCPSLGKSPMVDGVIACPCLCPKDVCWGPSCPYGDSYCCADFLLLGPKREDKQVSEDGGAGFNLNGNFTFGSNLVADVGDDEEM</sequence>
<gene>
    <name evidence="1" type="ORF">L210DRAFT_3502054</name>
</gene>
<dbReference type="AlphaFoldDB" id="A0AAD4GHB9"/>
<reference evidence="1" key="1">
    <citation type="submission" date="2019-10" db="EMBL/GenBank/DDBJ databases">
        <authorList>
            <consortium name="DOE Joint Genome Institute"/>
            <person name="Kuo A."/>
            <person name="Miyauchi S."/>
            <person name="Kiss E."/>
            <person name="Drula E."/>
            <person name="Kohler A."/>
            <person name="Sanchez-Garcia M."/>
            <person name="Andreopoulos B."/>
            <person name="Barry K.W."/>
            <person name="Bonito G."/>
            <person name="Buee M."/>
            <person name="Carver A."/>
            <person name="Chen C."/>
            <person name="Cichocki N."/>
            <person name="Clum A."/>
            <person name="Culley D."/>
            <person name="Crous P.W."/>
            <person name="Fauchery L."/>
            <person name="Girlanda M."/>
            <person name="Hayes R."/>
            <person name="Keri Z."/>
            <person name="LaButti K."/>
            <person name="Lipzen A."/>
            <person name="Lombard V."/>
            <person name="Magnuson J."/>
            <person name="Maillard F."/>
            <person name="Morin E."/>
            <person name="Murat C."/>
            <person name="Nolan M."/>
            <person name="Ohm R."/>
            <person name="Pangilinan J."/>
            <person name="Pereira M."/>
            <person name="Perotto S."/>
            <person name="Peter M."/>
            <person name="Riley R."/>
            <person name="Sitrit Y."/>
            <person name="Stielow B."/>
            <person name="Szollosi G."/>
            <person name="Zifcakova L."/>
            <person name="Stursova M."/>
            <person name="Spatafora J.W."/>
            <person name="Tedersoo L."/>
            <person name="Vaario L.-M."/>
            <person name="Yamada A."/>
            <person name="Yan M."/>
            <person name="Wang P."/>
            <person name="Xu J."/>
            <person name="Bruns T."/>
            <person name="Baldrian P."/>
            <person name="Vilgalys R."/>
            <person name="Henrissat B."/>
            <person name="Grigoriev I.V."/>
            <person name="Hibbett D."/>
            <person name="Nagy L.G."/>
            <person name="Martin F.M."/>
        </authorList>
    </citation>
    <scope>NUCLEOTIDE SEQUENCE</scope>
    <source>
        <strain evidence="1">BED1</strain>
    </source>
</reference>
<protein>
    <submittedName>
        <fullName evidence="1">Uncharacterized protein</fullName>
    </submittedName>
</protein>
<evidence type="ECO:0000313" key="1">
    <source>
        <dbReference type="EMBL" id="KAF8444450.1"/>
    </source>
</evidence>
<proteinExistence type="predicted"/>
<keyword evidence="2" id="KW-1185">Reference proteome</keyword>